<evidence type="ECO:0000313" key="3">
    <source>
        <dbReference type="EMBL" id="KAK0304807.1"/>
    </source>
</evidence>
<dbReference type="AlphaFoldDB" id="A0AAN6J0M3"/>
<sequence>MFYSTLLIAATALTGFVSAQNYTTSGPINITASSVPYDTRLAWCRAQQNSCPMLCGGQASPNSCDSNTLTYTCTCSNGNQPNISNYDQTIPSFVCAQWKIDCVAAHPNDLTGQTGCLSLVCGSQNASSGSTASSSSASGSGTASSTASSTGGAAAGASSTGASSAAASSTGGAAATSSSGSGATSAASSAAAASTSKSAAMNVAMNYGTGILATAMLAFFGLAL</sequence>
<gene>
    <name evidence="3" type="ORF">LTR82_017062</name>
    <name evidence="4" type="ORF">LTR91_026558</name>
</gene>
<feature type="chain" id="PRO_5044710395" description="DUF7707 domain-containing protein" evidence="1">
    <location>
        <begin position="20"/>
        <end position="224"/>
    </location>
</feature>
<keyword evidence="1" id="KW-0732">Signal</keyword>
<reference evidence="4" key="2">
    <citation type="submission" date="2023-06" db="EMBL/GenBank/DDBJ databases">
        <title>Black Yeasts Isolated from many extreme environments.</title>
        <authorList>
            <person name="Coleine C."/>
            <person name="Stajich J.E."/>
            <person name="Selbmann L."/>
        </authorList>
    </citation>
    <scope>NUCLEOTIDE SEQUENCE</scope>
    <source>
        <strain evidence="4">CCFEE 5200</strain>
    </source>
</reference>
<keyword evidence="6" id="KW-1185">Reference proteome</keyword>
<reference evidence="3" key="1">
    <citation type="submission" date="2021-12" db="EMBL/GenBank/DDBJ databases">
        <title>Black yeast isolated from Biological Soil Crust.</title>
        <authorList>
            <person name="Kurbessoian T."/>
        </authorList>
    </citation>
    <scope>NUCLEOTIDE SEQUENCE</scope>
    <source>
        <strain evidence="3">CCFEE 5208</strain>
    </source>
</reference>
<dbReference type="EMBL" id="JASUXU010000123">
    <property type="protein sequence ID" value="KAK0304807.1"/>
    <property type="molecule type" value="Genomic_DNA"/>
</dbReference>
<organism evidence="3 5">
    <name type="scientific">Friedmanniomyces endolithicus</name>
    <dbReference type="NCBI Taxonomy" id="329885"/>
    <lineage>
        <taxon>Eukaryota</taxon>
        <taxon>Fungi</taxon>
        <taxon>Dikarya</taxon>
        <taxon>Ascomycota</taxon>
        <taxon>Pezizomycotina</taxon>
        <taxon>Dothideomycetes</taxon>
        <taxon>Dothideomycetidae</taxon>
        <taxon>Mycosphaerellales</taxon>
        <taxon>Teratosphaeriaceae</taxon>
        <taxon>Friedmanniomyces</taxon>
    </lineage>
</organism>
<feature type="domain" description="DUF7707" evidence="2">
    <location>
        <begin position="29"/>
        <end position="125"/>
    </location>
</feature>
<dbReference type="PANTHER" id="PTHR38118:SF2">
    <property type="entry name" value="CDP-ALCOHOL PHOSPHATIDYLTRANSFERASE PROTEIN"/>
    <property type="match status" value="1"/>
</dbReference>
<evidence type="ECO:0000256" key="1">
    <source>
        <dbReference type="SAM" id="SignalP"/>
    </source>
</evidence>
<dbReference type="PANTHER" id="PTHR38118">
    <property type="entry name" value="ANCHORED CELL WALL PROTEIN 11-RELATED"/>
    <property type="match status" value="1"/>
</dbReference>
<evidence type="ECO:0000259" key="2">
    <source>
        <dbReference type="Pfam" id="PF24808"/>
    </source>
</evidence>
<comment type="caution">
    <text evidence="3">The sequence shown here is derived from an EMBL/GenBank/DDBJ whole genome shotgun (WGS) entry which is preliminary data.</text>
</comment>
<proteinExistence type="predicted"/>
<evidence type="ECO:0000313" key="6">
    <source>
        <dbReference type="Proteomes" id="UP001175353"/>
    </source>
</evidence>
<evidence type="ECO:0000313" key="5">
    <source>
        <dbReference type="Proteomes" id="UP001168146"/>
    </source>
</evidence>
<dbReference type="InterPro" id="IPR056124">
    <property type="entry name" value="DUF7707"/>
</dbReference>
<dbReference type="EMBL" id="JAUJLE010001237">
    <property type="protein sequence ID" value="KAK0949316.1"/>
    <property type="molecule type" value="Genomic_DNA"/>
</dbReference>
<dbReference type="Pfam" id="PF24808">
    <property type="entry name" value="DUF7707"/>
    <property type="match status" value="1"/>
</dbReference>
<evidence type="ECO:0000313" key="4">
    <source>
        <dbReference type="EMBL" id="KAK0949316.1"/>
    </source>
</evidence>
<dbReference type="Proteomes" id="UP001175353">
    <property type="component" value="Unassembled WGS sequence"/>
</dbReference>
<feature type="signal peptide" evidence="1">
    <location>
        <begin position="1"/>
        <end position="19"/>
    </location>
</feature>
<accession>A0AAN6J0M3</accession>
<name>A0AAN6J0M3_9PEZI</name>
<dbReference type="Proteomes" id="UP001168146">
    <property type="component" value="Unassembled WGS sequence"/>
</dbReference>
<protein>
    <recommendedName>
        <fullName evidence="2">DUF7707 domain-containing protein</fullName>
    </recommendedName>
</protein>